<feature type="compositionally biased region" description="Polar residues" evidence="1">
    <location>
        <begin position="687"/>
        <end position="698"/>
    </location>
</feature>
<feature type="compositionally biased region" description="Low complexity" evidence="1">
    <location>
        <begin position="663"/>
        <end position="686"/>
    </location>
</feature>
<feature type="compositionally biased region" description="Polar residues" evidence="1">
    <location>
        <begin position="370"/>
        <end position="379"/>
    </location>
</feature>
<feature type="compositionally biased region" description="Polar residues" evidence="1">
    <location>
        <begin position="193"/>
        <end position="206"/>
    </location>
</feature>
<evidence type="ECO:0000313" key="2">
    <source>
        <dbReference type="EMBL" id="KAJ8462176.1"/>
    </source>
</evidence>
<comment type="caution">
    <text evidence="2">The sequence shown here is derived from an EMBL/GenBank/DDBJ whole genome shotgun (WGS) entry which is preliminary data.</text>
</comment>
<dbReference type="AlphaFoldDB" id="A0AAD7X882"/>
<feature type="region of interest" description="Disordered" evidence="1">
    <location>
        <begin position="259"/>
        <end position="773"/>
    </location>
</feature>
<sequence>MARRLPDAGYVEDSEEEDIMTFDTPAAGRNVLPQPIPQQLGDTTVSTIQTPNFTDARPTVMPPPMIKPTNIPAHATDSSIQTPNFTNDRSFVSDISSFPTTRPTTSSISTAQSVTKPADTSISTSTSTSARSAPRPKPRPRPIFKGDATTQGDSSISASSSSIPAPVANTAISPAAIAPSAPVMEPMGAPSYIPSTSSTHSTGRSASTRERISDSGVEMADTDMSYSHDIAERAKLRSRARTQAKGKSKAPEVVGDIIELSSSDDDELSFLPKAKSKAKPKDTSKSKAAAPSSEKSKSSSKGKGKDPSAPPPRKRTKTAPTPDLGFESDVNTIPVPTSDFLPPAHIPTEHSSQLPPSDPPPSTATSSSARTHISNSQESRAPRAVDPTRDLSPLSSPPPPMPRKRKRPNLPPLGFSDQEDSAGAGASTDKAKPKSKELAAPLPLPSPSIVPETQPPVKPKPTARKKRKDLVDDGDEEWGGDAPAKPSKSRKKARVADDDDFGGGVDDDDDDWGAPSGKGKSKGKKAAKKAPPKEKKGKGKSKSKDDAALAPAGASNMPPPPVPVQPSTGTGDNSTEEGDPVQSRPSVPSAKKNGTGKGKASGKQRAVILSDAEDGEKAHAADVSTNSITAELDSPAPKKNGRKSSGGSPTSDVETKENEAPAPSTSSSSSSPVKPTTTPSALSTPSVRSNFSHANRSYTIGAKSAKHIPMSELIRRASAQPGSPFPATARPTYSPLVKASKSALRRIAPLHPHRRTPPPPPPRPPAPKKSKKMLELEEKWEMELEDSVEGWYAMPEEERAALRRAKRDAEMGFFED</sequence>
<evidence type="ECO:0000313" key="3">
    <source>
        <dbReference type="Proteomes" id="UP001215151"/>
    </source>
</evidence>
<feature type="compositionally biased region" description="Low complexity" evidence="1">
    <location>
        <begin position="120"/>
        <end position="133"/>
    </location>
</feature>
<feature type="compositionally biased region" description="Basic and acidic residues" evidence="1">
    <location>
        <begin position="380"/>
        <end position="389"/>
    </location>
</feature>
<feature type="compositionally biased region" description="Low complexity" evidence="1">
    <location>
        <begin position="95"/>
        <end position="110"/>
    </location>
</feature>
<reference evidence="2" key="1">
    <citation type="submission" date="2022-11" db="EMBL/GenBank/DDBJ databases">
        <title>Genome Sequence of Cubamyces cubensis.</title>
        <authorList>
            <person name="Buettner E."/>
        </authorList>
    </citation>
    <scope>NUCLEOTIDE SEQUENCE</scope>
    <source>
        <strain evidence="2">MPL-01</strain>
    </source>
</reference>
<dbReference type="EMBL" id="JAPEVG010000489">
    <property type="protein sequence ID" value="KAJ8462176.1"/>
    <property type="molecule type" value="Genomic_DNA"/>
</dbReference>
<feature type="compositionally biased region" description="Polar residues" evidence="1">
    <location>
        <begin position="643"/>
        <end position="652"/>
    </location>
</feature>
<organism evidence="2 3">
    <name type="scientific">Trametes cubensis</name>
    <dbReference type="NCBI Taxonomy" id="1111947"/>
    <lineage>
        <taxon>Eukaryota</taxon>
        <taxon>Fungi</taxon>
        <taxon>Dikarya</taxon>
        <taxon>Basidiomycota</taxon>
        <taxon>Agaricomycotina</taxon>
        <taxon>Agaricomycetes</taxon>
        <taxon>Polyporales</taxon>
        <taxon>Polyporaceae</taxon>
        <taxon>Trametes</taxon>
    </lineage>
</organism>
<feature type="compositionally biased region" description="Acidic residues" evidence="1">
    <location>
        <begin position="497"/>
        <end position="512"/>
    </location>
</feature>
<gene>
    <name evidence="2" type="ORF">ONZ51_g11067</name>
</gene>
<protein>
    <submittedName>
        <fullName evidence="2">Uncharacterized protein</fullName>
    </submittedName>
</protein>
<keyword evidence="3" id="KW-1185">Reference proteome</keyword>
<name>A0AAD7X882_9APHY</name>
<dbReference type="Proteomes" id="UP001215151">
    <property type="component" value="Unassembled WGS sequence"/>
</dbReference>
<evidence type="ECO:0000256" key="1">
    <source>
        <dbReference type="SAM" id="MobiDB-lite"/>
    </source>
</evidence>
<feature type="region of interest" description="Disordered" evidence="1">
    <location>
        <begin position="188"/>
        <end position="226"/>
    </location>
</feature>
<feature type="region of interest" description="Disordered" evidence="1">
    <location>
        <begin position="94"/>
        <end position="165"/>
    </location>
</feature>
<proteinExistence type="predicted"/>
<feature type="compositionally biased region" description="Pro residues" evidence="1">
    <location>
        <begin position="442"/>
        <end position="459"/>
    </location>
</feature>
<feature type="compositionally biased region" description="Low complexity" evidence="1">
    <location>
        <begin position="154"/>
        <end position="165"/>
    </location>
</feature>
<accession>A0AAD7X882</accession>
<feature type="compositionally biased region" description="Basic residues" evidence="1">
    <location>
        <begin position="519"/>
        <end position="541"/>
    </location>
</feature>